<dbReference type="Proteomes" id="UP001056778">
    <property type="component" value="Chromosome 2"/>
</dbReference>
<organism evidence="1 2">
    <name type="scientific">Holotrichia oblita</name>
    <name type="common">Chafer beetle</name>
    <dbReference type="NCBI Taxonomy" id="644536"/>
    <lineage>
        <taxon>Eukaryota</taxon>
        <taxon>Metazoa</taxon>
        <taxon>Ecdysozoa</taxon>
        <taxon>Arthropoda</taxon>
        <taxon>Hexapoda</taxon>
        <taxon>Insecta</taxon>
        <taxon>Pterygota</taxon>
        <taxon>Neoptera</taxon>
        <taxon>Endopterygota</taxon>
        <taxon>Coleoptera</taxon>
        <taxon>Polyphaga</taxon>
        <taxon>Scarabaeiformia</taxon>
        <taxon>Scarabaeidae</taxon>
        <taxon>Melolonthinae</taxon>
        <taxon>Holotrichia</taxon>
    </lineage>
</organism>
<evidence type="ECO:0000313" key="1">
    <source>
        <dbReference type="EMBL" id="KAI4467987.1"/>
    </source>
</evidence>
<gene>
    <name evidence="1" type="ORF">MML48_2g00000363</name>
</gene>
<sequence length="1089" mass="124800">MSNIKKTLKEAREAITNKDYQTTLKLCKSILKEDKDNYMALVFMGISLQEIGPEEQALLAFKKAIQLNATNILAYNGLANYYEKKNTIASKQELFKLYLTLLQLERNNKKIVDYMEKIIDLGDAIDKDMFISTVQNILTRDDIENIKNTIRFNVSNFLASCEDLNENLCLVHAGILKDLIENPNTVSHKYYTHYLKRLYHLAHYDKLLEAAEQMQKIYESDTTCLEWICKIYIKLYVDNHDLEGLYFGKFLFLVTNIKQGLVYGWLLLAMSEHQLGLYEDALESILKADKLYGATNSSDKGIRNKIDVLLPDLLSRSKEESNWKEAVEMCLKVDEIGKKIYAMTSLIRAYNNLKKFDESHKLLLLLEAMDEKAEYVLLKAHLLKQQDKLKEALLFLTENPLENSESWLEIGLLYWDLELFDKSLTPFIKATKYNANSYLCFSSLGRYYYKFNDLEKARRCYEKAFKLNSKCLEIGLELSKIYMKQKKWDANIVMLQNLTDGKATIDNSWALIQLGLSYYDQCDFNKAIDSFRLVIRLNPENRTKEQTGAKKDKKNRKKKNDSDKDIDEILAELRMEYSGVKNESSDVKPESTVLEEEKEKLVVETKVDVKAEDEDMDREGNDDEDEKESKKKKKEGKAEEKHAKDAKRGPNKKKEAEKARLEQERKEKKNKKKERKQRLKAKGKPLTSKQKADCTRAQAVIDNLEVQSLELPDVGVRKPRLGDAYIARGSYTSALKSYQKAAELNPSAGYPQLQIATVKQILGQLAEGRSDFEILIKENRSFVPALKGIAVTCLNQAKEYQKSQLWGLARDCAQYALDKLTIAIEHGNNISCLWKLTADACYLVANLPEKYCCMFILSALAEGKDVSGTKMLEQDELFALAERCYCKSMSLIEDNILIWHDLARCYLSHAKHSTNDTTKLYQNAFAAAHHCITLDSGNWEHWNLLGIVAFFKEPKNYALAQHAFIKAVTIEKHSAVAWCNLGALYLHLEEDRLANKAFAQAQRVDPTYVNSWVGQAFVAEKLSPDDAMDLFRHSTQLTVHPQSATGYGYWVCKTILEAAPHSVIYSIHNMHAVPVACDALTWYTGMITY</sequence>
<reference evidence="1" key="1">
    <citation type="submission" date="2022-04" db="EMBL/GenBank/DDBJ databases">
        <title>Chromosome-scale genome assembly of Holotrichia oblita Faldermann.</title>
        <authorList>
            <person name="Rongchong L."/>
        </authorList>
    </citation>
    <scope>NUCLEOTIDE SEQUENCE</scope>
    <source>
        <strain evidence="1">81SQS9</strain>
    </source>
</reference>
<accession>A0ACB9TMJ6</accession>
<keyword evidence="2" id="KW-1185">Reference proteome</keyword>
<dbReference type="EMBL" id="CM043016">
    <property type="protein sequence ID" value="KAI4467987.1"/>
    <property type="molecule type" value="Genomic_DNA"/>
</dbReference>
<proteinExistence type="predicted"/>
<comment type="caution">
    <text evidence="1">The sequence shown here is derived from an EMBL/GenBank/DDBJ whole genome shotgun (WGS) entry which is preliminary data.</text>
</comment>
<name>A0ACB9TMJ6_HOLOL</name>
<evidence type="ECO:0000313" key="2">
    <source>
        <dbReference type="Proteomes" id="UP001056778"/>
    </source>
</evidence>
<protein>
    <submittedName>
        <fullName evidence="1">Superkiller 3 protein-related</fullName>
    </submittedName>
</protein>